<dbReference type="CDD" id="cd05325">
    <property type="entry name" value="carb_red_sniffer_like_SDR_c"/>
    <property type="match status" value="1"/>
</dbReference>
<dbReference type="RefSeq" id="WP_126819228.1">
    <property type="nucleotide sequence ID" value="NZ_PIPS01000001.1"/>
</dbReference>
<name>A0AA94JDJ2_9GAMM</name>
<dbReference type="InterPro" id="IPR052184">
    <property type="entry name" value="SDR_enzymes"/>
</dbReference>
<gene>
    <name evidence="2" type="ORF">CWE23_01855</name>
</gene>
<dbReference type="Pfam" id="PF00106">
    <property type="entry name" value="adh_short"/>
    <property type="match status" value="1"/>
</dbReference>
<evidence type="ECO:0000313" key="2">
    <source>
        <dbReference type="EMBL" id="RUO44809.1"/>
    </source>
</evidence>
<proteinExistence type="inferred from homology"/>
<dbReference type="EMBL" id="PIPS01000001">
    <property type="protein sequence ID" value="RUO44809.1"/>
    <property type="molecule type" value="Genomic_DNA"/>
</dbReference>
<reference evidence="3" key="1">
    <citation type="journal article" date="2018" name="Front. Microbiol.">
        <title>Genome-Based Analysis Reveals the Taxonomy and Diversity of the Family Idiomarinaceae.</title>
        <authorList>
            <person name="Liu Y."/>
            <person name="Lai Q."/>
            <person name="Shao Z."/>
        </authorList>
    </citation>
    <scope>NUCLEOTIDE SEQUENCE [LARGE SCALE GENOMIC DNA]</scope>
    <source>
        <strain evidence="3">SN-14</strain>
    </source>
</reference>
<comment type="similarity">
    <text evidence="1">Belongs to the short-chain dehydrogenases/reductases (SDR) family.</text>
</comment>
<dbReference type="InterPro" id="IPR002347">
    <property type="entry name" value="SDR_fam"/>
</dbReference>
<sequence>MKHVVITGANRGIGFQFAKQYCDAGYNVTAVCRNNSKQLTELDVTIIEGIDVTKAADLLRMQESIGDTTVDILINNAGLLNKDELGEIDAGSLRAQYEVNAIAPLRVTEALLDNLHDGSKVALITSRMGSIADNGSGSRYGYRMSKAALNAAGKSLALDLKDQGIAVVLLHPGYVQTDMVGHRGDISASEAAQRLIQRIDELDMEKSGRFFHSNGEELPW</sequence>
<dbReference type="PANTHER" id="PTHR45458">
    <property type="entry name" value="SHORT-CHAIN DEHYDROGENASE/REDUCTASE SDR"/>
    <property type="match status" value="1"/>
</dbReference>
<comment type="caution">
    <text evidence="2">The sequence shown here is derived from an EMBL/GenBank/DDBJ whole genome shotgun (WGS) entry which is preliminary data.</text>
</comment>
<evidence type="ECO:0000256" key="1">
    <source>
        <dbReference type="RuleBase" id="RU000363"/>
    </source>
</evidence>
<dbReference type="PRINTS" id="PR00081">
    <property type="entry name" value="GDHRDH"/>
</dbReference>
<dbReference type="InterPro" id="IPR036291">
    <property type="entry name" value="NAD(P)-bd_dom_sf"/>
</dbReference>
<dbReference type="PANTHER" id="PTHR45458:SF1">
    <property type="entry name" value="SHORT CHAIN DEHYDROGENASE"/>
    <property type="match status" value="1"/>
</dbReference>
<organism evidence="2 3">
    <name type="scientific">Idiomarina aquatica</name>
    <dbReference type="NCBI Taxonomy" id="1327752"/>
    <lineage>
        <taxon>Bacteria</taxon>
        <taxon>Pseudomonadati</taxon>
        <taxon>Pseudomonadota</taxon>
        <taxon>Gammaproteobacteria</taxon>
        <taxon>Alteromonadales</taxon>
        <taxon>Idiomarinaceae</taxon>
        <taxon>Idiomarina</taxon>
    </lineage>
</organism>
<dbReference type="AlphaFoldDB" id="A0AA94JDJ2"/>
<dbReference type="PRINTS" id="PR00080">
    <property type="entry name" value="SDRFAMILY"/>
</dbReference>
<keyword evidence="3" id="KW-1185">Reference proteome</keyword>
<dbReference type="Gene3D" id="3.40.50.720">
    <property type="entry name" value="NAD(P)-binding Rossmann-like Domain"/>
    <property type="match status" value="1"/>
</dbReference>
<accession>A0AA94JDJ2</accession>
<dbReference type="Proteomes" id="UP000286680">
    <property type="component" value="Unassembled WGS sequence"/>
</dbReference>
<dbReference type="GO" id="GO:0016616">
    <property type="term" value="F:oxidoreductase activity, acting on the CH-OH group of donors, NAD or NADP as acceptor"/>
    <property type="evidence" value="ECO:0007669"/>
    <property type="project" value="TreeGrafter"/>
</dbReference>
<dbReference type="SUPFAM" id="SSF51735">
    <property type="entry name" value="NAD(P)-binding Rossmann-fold domains"/>
    <property type="match status" value="1"/>
</dbReference>
<evidence type="ECO:0000313" key="3">
    <source>
        <dbReference type="Proteomes" id="UP000286680"/>
    </source>
</evidence>
<protein>
    <submittedName>
        <fullName evidence="2">Short-chain dehydrogenase</fullName>
    </submittedName>
</protein>